<dbReference type="InterPro" id="IPR038765">
    <property type="entry name" value="Papain-like_cys_pep_sf"/>
</dbReference>
<dbReference type="PRINTS" id="PR00797">
    <property type="entry name" value="STREPTOPAIN"/>
</dbReference>
<evidence type="ECO:0000256" key="1">
    <source>
        <dbReference type="PIRSR" id="PIRSR600200-1"/>
    </source>
</evidence>
<dbReference type="Pfam" id="PF22352">
    <property type="entry name" value="K319L-like_PKD"/>
    <property type="match status" value="1"/>
</dbReference>
<accession>A0AA41R5P4</accession>
<feature type="active site" description="Nucleophile" evidence="1">
    <location>
        <position position="223"/>
    </location>
</feature>
<reference evidence="3" key="1">
    <citation type="submission" date="2022-04" db="EMBL/GenBank/DDBJ databases">
        <title>Desulfatitalea alkaliphila sp. nov., a novel anaerobic sulfate-reducing bacterium isolated from terrestrial mud volcano, Taman Peninsula, Russia.</title>
        <authorList>
            <person name="Khomyakova M.A."/>
            <person name="Merkel A.Y."/>
            <person name="Slobodkin A.I."/>
        </authorList>
    </citation>
    <scope>NUCLEOTIDE SEQUENCE</scope>
    <source>
        <strain evidence="3">M08but</strain>
    </source>
</reference>
<dbReference type="Proteomes" id="UP001165427">
    <property type="component" value="Unassembled WGS sequence"/>
</dbReference>
<comment type="caution">
    <text evidence="3">The sequence shown here is derived from an EMBL/GenBank/DDBJ whole genome shotgun (WGS) entry which is preliminary data.</text>
</comment>
<sequence>MHSKHPVLLLLLFGIICMMFGIVGPAAGSDVPYHTAHQVAQQKLQHHLTLYGAWNGHTAPYIGDGQAVHYKERLVAYNFAIEPSGHILVAVDRAFSPIPLYSERGRFDPSRADQPATLESWIVPELYNRVGALNAHRRDTRSLPSTLRRTVSAEGTRVQRAWDYFTGTVAAPTVDTTRSAAMDQPEVSTVTVGPLMETAWNQGYPYNTLAPEMDDCDHALTGCVATAWAQAMYYYRWPDAATGSHWYPWNGTIVSAVFEGVSYDWDAMPVIFNDYDSYDEIAHPPEAVSMLMRHAGVAAEMNYGCDESGSDFFANDVLDTYFNYKAMERHDRSAQTDAVEWFELIRSELDGKRIVIFSIFGVNGGGHEVVVDGYKLETVSAEEPEVLTRTVHINLGWGGYADAYYDISNDFATPEGFEAEWTASSQVAVTGIAPNQDPRPVVTAGTDKRQVRTGDTVTLSGSTTLQQVPEPHYQWLQVSIGDTGSRDVPPVVVLSDYDTLNATFRAPEVDATTDLVFMLKVTDTNRSVGFDKVTVTVLPNRSSPSSGGSGSSGPCFISTLQRPRR</sequence>
<dbReference type="AlphaFoldDB" id="A0AA41R5P4"/>
<dbReference type="GO" id="GO:0006508">
    <property type="term" value="P:proteolysis"/>
    <property type="evidence" value="ECO:0007669"/>
    <property type="project" value="InterPro"/>
</dbReference>
<evidence type="ECO:0000256" key="2">
    <source>
        <dbReference type="SAM" id="MobiDB-lite"/>
    </source>
</evidence>
<evidence type="ECO:0000313" key="4">
    <source>
        <dbReference type="Proteomes" id="UP001165427"/>
    </source>
</evidence>
<evidence type="ECO:0000313" key="3">
    <source>
        <dbReference type="EMBL" id="MCJ8501918.1"/>
    </source>
</evidence>
<dbReference type="Gene3D" id="3.90.70.50">
    <property type="entry name" value="Peptidase C10, streptopain"/>
    <property type="match status" value="1"/>
</dbReference>
<dbReference type="EMBL" id="JALJRB010000018">
    <property type="protein sequence ID" value="MCJ8501918.1"/>
    <property type="molecule type" value="Genomic_DNA"/>
</dbReference>
<dbReference type="Pfam" id="PF01640">
    <property type="entry name" value="Peptidase_C10"/>
    <property type="match status" value="1"/>
</dbReference>
<feature type="region of interest" description="Disordered" evidence="2">
    <location>
        <begin position="539"/>
        <end position="565"/>
    </location>
</feature>
<dbReference type="InterPro" id="IPR044934">
    <property type="entry name" value="Streptopain_sf"/>
</dbReference>
<protein>
    <submittedName>
        <fullName evidence="3">C10 family peptidase</fullName>
    </submittedName>
</protein>
<organism evidence="3 4">
    <name type="scientific">Desulfatitalea alkaliphila</name>
    <dbReference type="NCBI Taxonomy" id="2929485"/>
    <lineage>
        <taxon>Bacteria</taxon>
        <taxon>Pseudomonadati</taxon>
        <taxon>Thermodesulfobacteriota</taxon>
        <taxon>Desulfobacteria</taxon>
        <taxon>Desulfobacterales</taxon>
        <taxon>Desulfosarcinaceae</taxon>
        <taxon>Desulfatitalea</taxon>
    </lineage>
</organism>
<dbReference type="RefSeq" id="WP_246911354.1">
    <property type="nucleotide sequence ID" value="NZ_JALJRB010000018.1"/>
</dbReference>
<feature type="active site" description="Proton acceptor" evidence="1">
    <location>
        <position position="367"/>
    </location>
</feature>
<dbReference type="GO" id="GO:0008234">
    <property type="term" value="F:cysteine-type peptidase activity"/>
    <property type="evidence" value="ECO:0007669"/>
    <property type="project" value="InterPro"/>
</dbReference>
<proteinExistence type="predicted"/>
<dbReference type="SUPFAM" id="SSF54001">
    <property type="entry name" value="Cysteine proteinases"/>
    <property type="match status" value="1"/>
</dbReference>
<dbReference type="InterPro" id="IPR013783">
    <property type="entry name" value="Ig-like_fold"/>
</dbReference>
<dbReference type="Gene3D" id="2.60.40.10">
    <property type="entry name" value="Immunoglobulins"/>
    <property type="match status" value="1"/>
</dbReference>
<dbReference type="InterPro" id="IPR000200">
    <property type="entry name" value="Peptidase_C10"/>
</dbReference>
<name>A0AA41R5P4_9BACT</name>
<keyword evidence="4" id="KW-1185">Reference proteome</keyword>
<gene>
    <name evidence="3" type="ORF">MRX98_15140</name>
</gene>